<dbReference type="EMBL" id="VDBS01000089">
    <property type="protein sequence ID" value="TNB55129.1"/>
    <property type="molecule type" value="Genomic_DNA"/>
</dbReference>
<sequence>MSVLKKNHFKDISIKKDNHNSFDELMEKESEIETKKTRGRPKKTNKKDCTYTFYCTKEELKELALRAEKRYLSMSEYFRMRLFAE</sequence>
<evidence type="ECO:0000313" key="3">
    <source>
        <dbReference type="Proteomes" id="UP000306813"/>
    </source>
</evidence>
<evidence type="ECO:0000256" key="1">
    <source>
        <dbReference type="SAM" id="MobiDB-lite"/>
    </source>
</evidence>
<gene>
    <name evidence="2" type="ORF">FDW42_09585</name>
</gene>
<accession>A0AAX2UG64</accession>
<dbReference type="KEGG" id="chv:CHELV3228_0117"/>
<protein>
    <recommendedName>
        <fullName evidence="4">Ribbon-helix-helix protein CopG domain-containing protein</fullName>
    </recommendedName>
</protein>
<name>A0AAX2UG64_9BACT</name>
<dbReference type="RefSeq" id="WP_082199065.1">
    <property type="nucleotide sequence ID" value="NZ_CP020478.1"/>
</dbReference>
<evidence type="ECO:0000313" key="2">
    <source>
        <dbReference type="EMBL" id="TNB55129.1"/>
    </source>
</evidence>
<comment type="caution">
    <text evidence="2">The sequence shown here is derived from an EMBL/GenBank/DDBJ whole genome shotgun (WGS) entry which is preliminary data.</text>
</comment>
<organism evidence="2 3">
    <name type="scientific">Campylobacter helveticus</name>
    <dbReference type="NCBI Taxonomy" id="28898"/>
    <lineage>
        <taxon>Bacteria</taxon>
        <taxon>Pseudomonadati</taxon>
        <taxon>Campylobacterota</taxon>
        <taxon>Epsilonproteobacteria</taxon>
        <taxon>Campylobacterales</taxon>
        <taxon>Campylobacteraceae</taxon>
        <taxon>Campylobacter</taxon>
    </lineage>
</organism>
<feature type="compositionally biased region" description="Basic and acidic residues" evidence="1">
    <location>
        <begin position="25"/>
        <end position="36"/>
    </location>
</feature>
<feature type="region of interest" description="Disordered" evidence="1">
    <location>
        <begin position="25"/>
        <end position="45"/>
    </location>
</feature>
<reference evidence="2 3" key="1">
    <citation type="submission" date="2019-05" db="EMBL/GenBank/DDBJ databases">
        <title>Draft genomes of eight strains of Campylobacter helveticus isolated from cats and a dog in New Zealand.</title>
        <authorList>
            <person name="Bojanic K."/>
            <person name="Midwinter A.C."/>
            <person name="Biggs P.J."/>
            <person name="Acke E."/>
            <person name="Cornelius A.J."/>
            <person name="Marshall J.C."/>
        </authorList>
    </citation>
    <scope>NUCLEOTIDE SEQUENCE [LARGE SCALE GENOMIC DNA]</scope>
    <source>
        <strain evidence="2 3">ACP123b</strain>
    </source>
</reference>
<proteinExistence type="predicted"/>
<dbReference type="InterPro" id="IPR053842">
    <property type="entry name" value="NikA-like"/>
</dbReference>
<dbReference type="Pfam" id="PF21983">
    <property type="entry name" value="NikA-like"/>
    <property type="match status" value="1"/>
</dbReference>
<evidence type="ECO:0008006" key="4">
    <source>
        <dbReference type="Google" id="ProtNLM"/>
    </source>
</evidence>
<dbReference type="AlphaFoldDB" id="A0AAX2UG64"/>
<dbReference type="GeneID" id="52036042"/>
<dbReference type="Proteomes" id="UP000306813">
    <property type="component" value="Unassembled WGS sequence"/>
</dbReference>